<reference evidence="2 3" key="1">
    <citation type="journal article" date="2019" name="Nat. Plants">
        <title>Genome sequencing of Musa balbisiana reveals subgenome evolution and function divergence in polyploid bananas.</title>
        <authorList>
            <person name="Yao X."/>
        </authorList>
    </citation>
    <scope>NUCLEOTIDE SEQUENCE [LARGE SCALE GENOMIC DNA]</scope>
    <source>
        <strain evidence="3">cv. DH-PKW</strain>
        <tissue evidence="2">Leaves</tissue>
    </source>
</reference>
<comment type="caution">
    <text evidence="2">The sequence shown here is derived from an EMBL/GenBank/DDBJ whole genome shotgun (WGS) entry which is preliminary data.</text>
</comment>
<dbReference type="EMBL" id="PYDT01000011">
    <property type="protein sequence ID" value="THU44620.1"/>
    <property type="molecule type" value="Genomic_DNA"/>
</dbReference>
<sequence>MILTALLISSFRNPLVTVLSSKLVLLCRQIVIFRPLPDRSHPPGGGGGPFASRQVKRNLRDATQRRMPSQDRTAGEMAGGDESNHRDLSLLPPHSVIFLLGRLTLPRSHARFPGTKPNPIPSFFPVLGFGSTRNLRF</sequence>
<proteinExistence type="predicted"/>
<name>A0A4S8I9D8_MUSBA</name>
<dbReference type="AlphaFoldDB" id="A0A4S8I9D8"/>
<accession>A0A4S8I9D8</accession>
<evidence type="ECO:0000256" key="1">
    <source>
        <dbReference type="SAM" id="MobiDB-lite"/>
    </source>
</evidence>
<gene>
    <name evidence="2" type="ORF">C4D60_Mb02t09300</name>
</gene>
<evidence type="ECO:0000313" key="3">
    <source>
        <dbReference type="Proteomes" id="UP000317650"/>
    </source>
</evidence>
<feature type="region of interest" description="Disordered" evidence="1">
    <location>
        <begin position="37"/>
        <end position="88"/>
    </location>
</feature>
<dbReference type="Proteomes" id="UP000317650">
    <property type="component" value="Chromosome 2"/>
</dbReference>
<protein>
    <submittedName>
        <fullName evidence="2">Uncharacterized protein</fullName>
    </submittedName>
</protein>
<evidence type="ECO:0000313" key="2">
    <source>
        <dbReference type="EMBL" id="THU44620.1"/>
    </source>
</evidence>
<organism evidence="2 3">
    <name type="scientific">Musa balbisiana</name>
    <name type="common">Banana</name>
    <dbReference type="NCBI Taxonomy" id="52838"/>
    <lineage>
        <taxon>Eukaryota</taxon>
        <taxon>Viridiplantae</taxon>
        <taxon>Streptophyta</taxon>
        <taxon>Embryophyta</taxon>
        <taxon>Tracheophyta</taxon>
        <taxon>Spermatophyta</taxon>
        <taxon>Magnoliopsida</taxon>
        <taxon>Liliopsida</taxon>
        <taxon>Zingiberales</taxon>
        <taxon>Musaceae</taxon>
        <taxon>Musa</taxon>
    </lineage>
</organism>
<keyword evidence="3" id="KW-1185">Reference proteome</keyword>